<proteinExistence type="predicted"/>
<gene>
    <name evidence="2" type="ORF">BDY21DRAFT_336888</name>
</gene>
<feature type="compositionally biased region" description="Basic and acidic residues" evidence="1">
    <location>
        <begin position="181"/>
        <end position="192"/>
    </location>
</feature>
<dbReference type="Proteomes" id="UP000799766">
    <property type="component" value="Unassembled WGS sequence"/>
</dbReference>
<organism evidence="2 3">
    <name type="scientific">Lineolata rhizophorae</name>
    <dbReference type="NCBI Taxonomy" id="578093"/>
    <lineage>
        <taxon>Eukaryota</taxon>
        <taxon>Fungi</taxon>
        <taxon>Dikarya</taxon>
        <taxon>Ascomycota</taxon>
        <taxon>Pezizomycotina</taxon>
        <taxon>Dothideomycetes</taxon>
        <taxon>Dothideomycetes incertae sedis</taxon>
        <taxon>Lineolatales</taxon>
        <taxon>Lineolataceae</taxon>
        <taxon>Lineolata</taxon>
    </lineage>
</organism>
<protein>
    <recommendedName>
        <fullName evidence="4">SMP domain-containing protein</fullName>
    </recommendedName>
</protein>
<sequence length="192" mass="20958">MFEVKFYPISNHLNKVIVVKKDDPNMAAVMKEKALNISSEGKAKPISQTKAQNVLAKKENQFSNDIGTEAQLAAATKAMETMGINDTDYSVGPMEMTTPNGIEQRLSPRTVMAHHRIMSGAQGTSSTTQPAQKFAGLRDDRALAADPAAFIQGGAAFAARSYKGPESSVHDGRHFQMPYNKEFDGDGEKSYW</sequence>
<evidence type="ECO:0008006" key="4">
    <source>
        <dbReference type="Google" id="ProtNLM"/>
    </source>
</evidence>
<evidence type="ECO:0000256" key="1">
    <source>
        <dbReference type="SAM" id="MobiDB-lite"/>
    </source>
</evidence>
<evidence type="ECO:0000313" key="2">
    <source>
        <dbReference type="EMBL" id="KAF2459907.1"/>
    </source>
</evidence>
<feature type="region of interest" description="Disordered" evidence="1">
    <location>
        <begin position="167"/>
        <end position="192"/>
    </location>
</feature>
<dbReference type="AlphaFoldDB" id="A0A6A6P7Y2"/>
<reference evidence="2" key="1">
    <citation type="journal article" date="2020" name="Stud. Mycol.">
        <title>101 Dothideomycetes genomes: a test case for predicting lifestyles and emergence of pathogens.</title>
        <authorList>
            <person name="Haridas S."/>
            <person name="Albert R."/>
            <person name="Binder M."/>
            <person name="Bloem J."/>
            <person name="Labutti K."/>
            <person name="Salamov A."/>
            <person name="Andreopoulos B."/>
            <person name="Baker S."/>
            <person name="Barry K."/>
            <person name="Bills G."/>
            <person name="Bluhm B."/>
            <person name="Cannon C."/>
            <person name="Castanera R."/>
            <person name="Culley D."/>
            <person name="Daum C."/>
            <person name="Ezra D."/>
            <person name="Gonzalez J."/>
            <person name="Henrissat B."/>
            <person name="Kuo A."/>
            <person name="Liang C."/>
            <person name="Lipzen A."/>
            <person name="Lutzoni F."/>
            <person name="Magnuson J."/>
            <person name="Mondo S."/>
            <person name="Nolan M."/>
            <person name="Ohm R."/>
            <person name="Pangilinan J."/>
            <person name="Park H.-J."/>
            <person name="Ramirez L."/>
            <person name="Alfaro M."/>
            <person name="Sun H."/>
            <person name="Tritt A."/>
            <person name="Yoshinaga Y."/>
            <person name="Zwiers L.-H."/>
            <person name="Turgeon B."/>
            <person name="Goodwin S."/>
            <person name="Spatafora J."/>
            <person name="Crous P."/>
            <person name="Grigoriev I."/>
        </authorList>
    </citation>
    <scope>NUCLEOTIDE SEQUENCE</scope>
    <source>
        <strain evidence="2">ATCC 16933</strain>
    </source>
</reference>
<name>A0A6A6P7Y2_9PEZI</name>
<evidence type="ECO:0000313" key="3">
    <source>
        <dbReference type="Proteomes" id="UP000799766"/>
    </source>
</evidence>
<dbReference type="EMBL" id="MU001674">
    <property type="protein sequence ID" value="KAF2459907.1"/>
    <property type="molecule type" value="Genomic_DNA"/>
</dbReference>
<accession>A0A6A6P7Y2</accession>
<keyword evidence="3" id="KW-1185">Reference proteome</keyword>